<keyword evidence="6" id="KW-0472">Membrane</keyword>
<keyword evidence="5" id="KW-0443">Lipid metabolism</keyword>
<feature type="transmembrane region" description="Helical" evidence="6">
    <location>
        <begin position="12"/>
        <end position="30"/>
    </location>
</feature>
<evidence type="ECO:0000256" key="3">
    <source>
        <dbReference type="ARBA" id="ARBA00022679"/>
    </source>
</evidence>
<comment type="catalytic activity">
    <reaction evidence="5">
        <text>a 1-acyl-sn-glycero-3-phosphate + an acyl-CoA = a 1,2-diacyl-sn-glycero-3-phosphate + CoA</text>
        <dbReference type="Rhea" id="RHEA:19709"/>
        <dbReference type="ChEBI" id="CHEBI:57287"/>
        <dbReference type="ChEBI" id="CHEBI:57970"/>
        <dbReference type="ChEBI" id="CHEBI:58342"/>
        <dbReference type="ChEBI" id="CHEBI:58608"/>
        <dbReference type="EC" id="2.3.1.51"/>
    </reaction>
</comment>
<evidence type="ECO:0000259" key="7">
    <source>
        <dbReference type="SMART" id="SM00563"/>
    </source>
</evidence>
<dbReference type="Proteomes" id="UP000025227">
    <property type="component" value="Unplaced"/>
</dbReference>
<evidence type="ECO:0000256" key="6">
    <source>
        <dbReference type="SAM" id="Phobius"/>
    </source>
</evidence>
<dbReference type="OrthoDB" id="202234at2759"/>
<dbReference type="AlphaFoldDB" id="A0A7I4YU59"/>
<dbReference type="Pfam" id="PF01553">
    <property type="entry name" value="Acyltransferase"/>
    <property type="match status" value="1"/>
</dbReference>
<feature type="domain" description="Phospholipid/glycerol acyltransferase" evidence="7">
    <location>
        <begin position="102"/>
        <end position="217"/>
    </location>
</feature>
<dbReference type="PANTHER" id="PTHR10434:SF11">
    <property type="entry name" value="1-ACYL-SN-GLYCEROL-3-PHOSPHATE ACYLTRANSFERASE"/>
    <property type="match status" value="1"/>
</dbReference>
<evidence type="ECO:0000256" key="1">
    <source>
        <dbReference type="ARBA" id="ARBA00004728"/>
    </source>
</evidence>
<evidence type="ECO:0000256" key="4">
    <source>
        <dbReference type="ARBA" id="ARBA00023315"/>
    </source>
</evidence>
<dbReference type="InterPro" id="IPR004552">
    <property type="entry name" value="AGP_acyltrans"/>
</dbReference>
<dbReference type="GO" id="GO:0016020">
    <property type="term" value="C:membrane"/>
    <property type="evidence" value="ECO:0007669"/>
    <property type="project" value="InterPro"/>
</dbReference>
<keyword evidence="5" id="KW-0444">Lipid biosynthesis</keyword>
<evidence type="ECO:0000256" key="2">
    <source>
        <dbReference type="ARBA" id="ARBA00008655"/>
    </source>
</evidence>
<comment type="pathway">
    <text evidence="1">Phospholipid metabolism; CDP-diacylglycerol biosynthesis; CDP-diacylglycerol from sn-glycerol 3-phosphate: step 2/3.</text>
</comment>
<dbReference type="WBParaSite" id="HCON_00147680-00001">
    <property type="protein sequence ID" value="HCON_00147680-00001"/>
    <property type="gene ID" value="HCON_00147680"/>
</dbReference>
<dbReference type="GO" id="GO:0005783">
    <property type="term" value="C:endoplasmic reticulum"/>
    <property type="evidence" value="ECO:0007669"/>
    <property type="project" value="TreeGrafter"/>
</dbReference>
<evidence type="ECO:0000313" key="9">
    <source>
        <dbReference type="WBParaSite" id="HCON_00147680-00001"/>
    </source>
</evidence>
<evidence type="ECO:0000256" key="5">
    <source>
        <dbReference type="RuleBase" id="RU361267"/>
    </source>
</evidence>
<dbReference type="CDD" id="cd07989">
    <property type="entry name" value="LPLAT_AGPAT-like"/>
    <property type="match status" value="1"/>
</dbReference>
<feature type="transmembrane region" description="Helical" evidence="6">
    <location>
        <begin position="42"/>
        <end position="63"/>
    </location>
</feature>
<feature type="transmembrane region" description="Helical" evidence="6">
    <location>
        <begin position="132"/>
        <end position="151"/>
    </location>
</feature>
<dbReference type="NCBIfam" id="TIGR00530">
    <property type="entry name" value="AGP_acyltrn"/>
    <property type="match status" value="1"/>
</dbReference>
<dbReference type="PANTHER" id="PTHR10434">
    <property type="entry name" value="1-ACYL-SN-GLYCEROL-3-PHOSPHATE ACYLTRANSFERASE"/>
    <property type="match status" value="1"/>
</dbReference>
<dbReference type="OMA" id="HIFDDGH"/>
<dbReference type="SMART" id="SM00563">
    <property type="entry name" value="PlsC"/>
    <property type="match status" value="1"/>
</dbReference>
<keyword evidence="5" id="KW-1208">Phospholipid metabolism</keyword>
<reference evidence="9" key="1">
    <citation type="submission" date="2020-12" db="UniProtKB">
        <authorList>
            <consortium name="WormBaseParasite"/>
        </authorList>
    </citation>
    <scope>IDENTIFICATION</scope>
    <source>
        <strain evidence="9">MHco3</strain>
    </source>
</reference>
<keyword evidence="5" id="KW-0594">Phospholipid biosynthesis</keyword>
<dbReference type="EC" id="2.3.1.51" evidence="5"/>
<keyword evidence="8" id="KW-1185">Reference proteome</keyword>
<organism evidence="8 9">
    <name type="scientific">Haemonchus contortus</name>
    <name type="common">Barber pole worm</name>
    <dbReference type="NCBI Taxonomy" id="6289"/>
    <lineage>
        <taxon>Eukaryota</taxon>
        <taxon>Metazoa</taxon>
        <taxon>Ecdysozoa</taxon>
        <taxon>Nematoda</taxon>
        <taxon>Chromadorea</taxon>
        <taxon>Rhabditida</taxon>
        <taxon>Rhabditina</taxon>
        <taxon>Rhabditomorpha</taxon>
        <taxon>Strongyloidea</taxon>
        <taxon>Trichostrongylidae</taxon>
        <taxon>Haemonchus</taxon>
    </lineage>
</organism>
<dbReference type="GO" id="GO:0003841">
    <property type="term" value="F:1-acylglycerol-3-phosphate O-acyltransferase activity"/>
    <property type="evidence" value="ECO:0007669"/>
    <property type="project" value="UniProtKB-UniRule"/>
</dbReference>
<comment type="similarity">
    <text evidence="2 5">Belongs to the 1-acyl-sn-glycerol-3-phosphate acyltransferase family.</text>
</comment>
<sequence length="286" mass="32920">TVAVYVFEMDDWITVLLLICCATLVILYNVSQWCNYIMRISFFYICIFLHGVECNITMIPSWIAGSGADLIFHTFKYWTLWTGINVDVRGFEENLKRLSGSAVVICNHQSTVDVVAMTRVWPPRGTVMMKESLKYIPFFNLTSIFANAVFVKRFKRGRVSDTVEQCVKQMKKYNLKIWIFPEGTRNHGDGMLPFKKGAFNIAVRGGFPIVPIVLSNYRPFYSKPDRYFKSDGEVIAQVLNPISTKGLTEEDVPELSQKVRSMMLDVYHDISKEAAEKMRRKRQQSS</sequence>
<name>A0A7I4YU59_HAECO</name>
<protein>
    <recommendedName>
        <fullName evidence="5">1-acyl-sn-glycerol-3-phosphate acyltransferase</fullName>
        <ecNumber evidence="5">2.3.1.51</ecNumber>
    </recommendedName>
</protein>
<dbReference type="SUPFAM" id="SSF69593">
    <property type="entry name" value="Glycerol-3-phosphate (1)-acyltransferase"/>
    <property type="match status" value="1"/>
</dbReference>
<evidence type="ECO:0000313" key="8">
    <source>
        <dbReference type="Proteomes" id="UP000025227"/>
    </source>
</evidence>
<keyword evidence="3 5" id="KW-0808">Transferase</keyword>
<keyword evidence="6" id="KW-0812">Transmembrane</keyword>
<dbReference type="InterPro" id="IPR002123">
    <property type="entry name" value="Plipid/glycerol_acylTrfase"/>
</dbReference>
<proteinExistence type="inferred from homology"/>
<comment type="domain">
    <text evidence="5">The HXXXXD motif is essential for acyltransferase activity and may constitute the binding site for the phosphate moiety of the glycerol-3-phosphate.</text>
</comment>
<dbReference type="GO" id="GO:0006654">
    <property type="term" value="P:phosphatidic acid biosynthetic process"/>
    <property type="evidence" value="ECO:0007669"/>
    <property type="project" value="TreeGrafter"/>
</dbReference>
<keyword evidence="4 5" id="KW-0012">Acyltransferase</keyword>
<accession>A0A7I4YU59</accession>
<keyword evidence="6" id="KW-1133">Transmembrane helix</keyword>